<dbReference type="AlphaFoldDB" id="A0A3D6BTF1"/>
<evidence type="ECO:0000313" key="3">
    <source>
        <dbReference type="Proteomes" id="UP000263268"/>
    </source>
</evidence>
<dbReference type="Proteomes" id="UP000263268">
    <property type="component" value="Unassembled WGS sequence"/>
</dbReference>
<sequence length="425" mass="48212">MGLRDTIKNYFKSEILQDLTVQEANILAAAKGASNAKSKHLEYEAETMQAQTLKEWKQAIAMATDPEEPNRQYLEKLYKNLLLDNHLSSIIDSRILYCQRSPFKIVNEKGDDNEELSYLFERTWFEDFIKYTLMSRFQGATLIELFEVNKETLELLEADEIPASYFNAKKGIIIKTPGDTTGWPYKEGALQPYYIQVGKNKDLGMLAQMAPIVLAKKLGMGSWLDYVEKYGVPPLFITTDREDDTYFNKLLNAAKNFKGNGFMVGRGNDKFEVGQVGNGNPDNFDKLAVRCNDEMSKRVLGGSGLTDEKAYVGSSEIQFRLAKDRFESDKLLLKNVINQQLLPRLQKIHTAYSGLNGHYFEWDNSETETREGIREMITTLAPHFELDPEEVSQKTGFTILGQKENSTIPGPGKEDPNKKKSVTGK</sequence>
<accession>A0A3D6BTF1</accession>
<dbReference type="EMBL" id="DPRK01000128">
    <property type="protein sequence ID" value="HCY81529.1"/>
    <property type="molecule type" value="Genomic_DNA"/>
</dbReference>
<feature type="region of interest" description="Disordered" evidence="1">
    <location>
        <begin position="395"/>
        <end position="425"/>
    </location>
</feature>
<evidence type="ECO:0000313" key="2">
    <source>
        <dbReference type="EMBL" id="HCY81529.1"/>
    </source>
</evidence>
<dbReference type="Pfam" id="PF06074">
    <property type="entry name" value="Portal_Mu"/>
    <property type="match status" value="1"/>
</dbReference>
<comment type="caution">
    <text evidence="2">The sequence shown here is derived from an EMBL/GenBank/DDBJ whole genome shotgun (WGS) entry which is preliminary data.</text>
</comment>
<reference evidence="2 3" key="1">
    <citation type="journal article" date="2018" name="Nat. Biotechnol.">
        <title>A standardized bacterial taxonomy based on genome phylogeny substantially revises the tree of life.</title>
        <authorList>
            <person name="Parks D.H."/>
            <person name="Chuvochina M."/>
            <person name="Waite D.W."/>
            <person name="Rinke C."/>
            <person name="Skarshewski A."/>
            <person name="Chaumeil P.A."/>
            <person name="Hugenholtz P."/>
        </authorList>
    </citation>
    <scope>NUCLEOTIDE SEQUENCE [LARGE SCALE GENOMIC DNA]</scope>
    <source>
        <strain evidence="2">UBA10227</strain>
    </source>
</reference>
<protein>
    <recommendedName>
        <fullName evidence="4">DUF935 family protein</fullName>
    </recommendedName>
</protein>
<dbReference type="InterPro" id="IPR009279">
    <property type="entry name" value="Portal_Mu"/>
</dbReference>
<proteinExistence type="predicted"/>
<gene>
    <name evidence="2" type="ORF">DHV22_07995</name>
</gene>
<evidence type="ECO:0000256" key="1">
    <source>
        <dbReference type="SAM" id="MobiDB-lite"/>
    </source>
</evidence>
<organism evidence="2 3">
    <name type="scientific">Xanthomarina gelatinilytica</name>
    <dbReference type="NCBI Taxonomy" id="1137281"/>
    <lineage>
        <taxon>Bacteria</taxon>
        <taxon>Pseudomonadati</taxon>
        <taxon>Bacteroidota</taxon>
        <taxon>Flavobacteriia</taxon>
        <taxon>Flavobacteriales</taxon>
        <taxon>Flavobacteriaceae</taxon>
        <taxon>Xanthomarina</taxon>
    </lineage>
</organism>
<name>A0A3D6BTF1_9FLAO</name>
<evidence type="ECO:0008006" key="4">
    <source>
        <dbReference type="Google" id="ProtNLM"/>
    </source>
</evidence>